<dbReference type="Proteomes" id="UP001228113">
    <property type="component" value="Chromosome"/>
</dbReference>
<dbReference type="PROSITE" id="PS51257">
    <property type="entry name" value="PROKAR_LIPOPROTEIN"/>
    <property type="match status" value="1"/>
</dbReference>
<dbReference type="SUPFAM" id="SSF100950">
    <property type="entry name" value="NagB/RpiA/CoA transferase-like"/>
    <property type="match status" value="1"/>
</dbReference>
<evidence type="ECO:0000313" key="2">
    <source>
        <dbReference type="EMBL" id="BDU78552.1"/>
    </source>
</evidence>
<organism evidence="2 3">
    <name type="scientific">Mesoterricola sediminis</name>
    <dbReference type="NCBI Taxonomy" id="2927980"/>
    <lineage>
        <taxon>Bacteria</taxon>
        <taxon>Pseudomonadati</taxon>
        <taxon>Acidobacteriota</taxon>
        <taxon>Holophagae</taxon>
        <taxon>Holophagales</taxon>
        <taxon>Holophagaceae</taxon>
        <taxon>Mesoterricola</taxon>
    </lineage>
</organism>
<evidence type="ECO:0000313" key="3">
    <source>
        <dbReference type="Proteomes" id="UP001228113"/>
    </source>
</evidence>
<evidence type="ECO:0000256" key="1">
    <source>
        <dbReference type="ARBA" id="ARBA00022679"/>
    </source>
</evidence>
<dbReference type="Pfam" id="PF01144">
    <property type="entry name" value="CoA_trans"/>
    <property type="match status" value="1"/>
</dbReference>
<sequence length="228" mass="24004">MLEKPLLTPSEAADRIRDGQVVMSGGFMGCGAPHTLIQALCGRGLKGLTLISTDTAIHDARTGRVTGIGHLVRERAFARIIASHIGLNQETQRQMNAGETEVVLVPQGTLAERIRAGGAGLGGILTPTGAGTEVELGKTVIEVEGRAYLLELPLRADVALVKAARADRAGNLVFAGTARNFNPLMATAADLVIAEAEEIVEIGGLDPNHVHTPSIFVDLLVRAERLEP</sequence>
<dbReference type="AlphaFoldDB" id="A0AA48GVT9"/>
<dbReference type="PANTHER" id="PTHR13707:SF60">
    <property type="entry name" value="ACETATE COA-TRANSFERASE SUBUNIT ALPHA"/>
    <property type="match status" value="1"/>
</dbReference>
<dbReference type="NCBIfam" id="TIGR02429">
    <property type="entry name" value="pcaI_scoA_fam"/>
    <property type="match status" value="1"/>
</dbReference>
<gene>
    <name evidence="2" type="primary">scoA</name>
    <name evidence="2" type="ORF">METESE_35100</name>
</gene>
<dbReference type="InterPro" id="IPR037171">
    <property type="entry name" value="NagB/RpiA_transferase-like"/>
</dbReference>
<name>A0AA48GVT9_9BACT</name>
<protein>
    <submittedName>
        <fullName evidence="2">Acetyl-CoA--acetoacetyl-CoA transferase subunit alpha</fullName>
    </submittedName>
</protein>
<dbReference type="InterPro" id="IPR004165">
    <property type="entry name" value="CoA_trans_fam_I"/>
</dbReference>
<dbReference type="SMART" id="SM00882">
    <property type="entry name" value="CoA_trans"/>
    <property type="match status" value="1"/>
</dbReference>
<dbReference type="Gene3D" id="3.40.1080.10">
    <property type="entry name" value="Glutaconate Coenzyme A-transferase"/>
    <property type="match status" value="1"/>
</dbReference>
<keyword evidence="3" id="KW-1185">Reference proteome</keyword>
<proteinExistence type="predicted"/>
<dbReference type="EMBL" id="AP027081">
    <property type="protein sequence ID" value="BDU78552.1"/>
    <property type="molecule type" value="Genomic_DNA"/>
</dbReference>
<dbReference type="KEGG" id="msea:METESE_35100"/>
<accession>A0AA48GVT9</accession>
<dbReference type="RefSeq" id="WP_243346063.1">
    <property type="nucleotide sequence ID" value="NZ_AP027081.1"/>
</dbReference>
<dbReference type="InterPro" id="IPR012792">
    <property type="entry name" value="3-oxoacid_CoA-transf_A"/>
</dbReference>
<dbReference type="GO" id="GO:0008410">
    <property type="term" value="F:CoA-transferase activity"/>
    <property type="evidence" value="ECO:0007669"/>
    <property type="project" value="InterPro"/>
</dbReference>
<keyword evidence="1 2" id="KW-0808">Transferase</keyword>
<reference evidence="2" key="1">
    <citation type="journal article" date="2023" name="Int. J. Syst. Evol. Microbiol.">
        <title>Mesoterricola silvestris gen. nov., sp. nov., Mesoterricola sediminis sp. nov., Geothrix oryzae sp. nov., Geothrix edaphica sp. nov., Geothrix rubra sp. nov., and Geothrix limicola sp. nov., six novel members of Acidobacteriota isolated from soils.</title>
        <authorList>
            <person name="Itoh H."/>
            <person name="Sugisawa Y."/>
            <person name="Mise K."/>
            <person name="Xu Z."/>
            <person name="Kuniyasu M."/>
            <person name="Ushijima N."/>
            <person name="Kawano K."/>
            <person name="Kobayashi E."/>
            <person name="Shiratori Y."/>
            <person name="Masuda Y."/>
            <person name="Senoo K."/>
        </authorList>
    </citation>
    <scope>NUCLEOTIDE SEQUENCE</scope>
    <source>
        <strain evidence="2">W786</strain>
    </source>
</reference>
<dbReference type="PANTHER" id="PTHR13707">
    <property type="entry name" value="KETOACID-COENZYME A TRANSFERASE"/>
    <property type="match status" value="1"/>
</dbReference>